<dbReference type="RefSeq" id="WP_266347685.1">
    <property type="nucleotide sequence ID" value="NZ_JAPKNG010000001.1"/>
</dbReference>
<dbReference type="InterPro" id="IPR038063">
    <property type="entry name" value="Transpep_catalytic_dom"/>
</dbReference>
<dbReference type="PROSITE" id="PS51257">
    <property type="entry name" value="PROKAR_LIPOPROTEIN"/>
    <property type="match status" value="1"/>
</dbReference>
<proteinExistence type="inferred from homology"/>
<keyword evidence="3" id="KW-0328">Glycosyltransferase</keyword>
<dbReference type="PROSITE" id="PS52029">
    <property type="entry name" value="LD_TPASE"/>
    <property type="match status" value="1"/>
</dbReference>
<keyword evidence="8 9" id="KW-0961">Cell wall biogenesis/degradation</keyword>
<dbReference type="SUPFAM" id="SSF141523">
    <property type="entry name" value="L,D-transpeptidase catalytic domain-like"/>
    <property type="match status" value="1"/>
</dbReference>
<accession>A0ABU0H3D5</accession>
<evidence type="ECO:0000259" key="11">
    <source>
        <dbReference type="PROSITE" id="PS52029"/>
    </source>
</evidence>
<evidence type="ECO:0000256" key="7">
    <source>
        <dbReference type="ARBA" id="ARBA00022984"/>
    </source>
</evidence>
<evidence type="ECO:0000256" key="8">
    <source>
        <dbReference type="ARBA" id="ARBA00023316"/>
    </source>
</evidence>
<feature type="active site" description="Nucleophile" evidence="9">
    <location>
        <position position="206"/>
    </location>
</feature>
<evidence type="ECO:0000256" key="5">
    <source>
        <dbReference type="ARBA" id="ARBA00022801"/>
    </source>
</evidence>
<keyword evidence="4" id="KW-0808">Transferase</keyword>
<comment type="pathway">
    <text evidence="1 9">Cell wall biogenesis; peptidoglycan biosynthesis.</text>
</comment>
<dbReference type="PANTHER" id="PTHR30582:SF24">
    <property type="entry name" value="L,D-TRANSPEPTIDASE ERFK_SRFK-RELATED"/>
    <property type="match status" value="1"/>
</dbReference>
<dbReference type="Gene3D" id="2.40.440.10">
    <property type="entry name" value="L,D-transpeptidase catalytic domain-like"/>
    <property type="match status" value="1"/>
</dbReference>
<comment type="caution">
    <text evidence="12">The sequence shown here is derived from an EMBL/GenBank/DDBJ whole genome shotgun (WGS) entry which is preliminary data.</text>
</comment>
<evidence type="ECO:0000256" key="3">
    <source>
        <dbReference type="ARBA" id="ARBA00022676"/>
    </source>
</evidence>
<evidence type="ECO:0000256" key="2">
    <source>
        <dbReference type="ARBA" id="ARBA00005992"/>
    </source>
</evidence>
<evidence type="ECO:0000313" key="13">
    <source>
        <dbReference type="Proteomes" id="UP001241603"/>
    </source>
</evidence>
<evidence type="ECO:0000256" key="9">
    <source>
        <dbReference type="PROSITE-ProRule" id="PRU01373"/>
    </source>
</evidence>
<gene>
    <name evidence="12" type="ORF">QO014_001171</name>
</gene>
<organism evidence="12 13">
    <name type="scientific">Kaistia dalseonensis</name>
    <dbReference type="NCBI Taxonomy" id="410840"/>
    <lineage>
        <taxon>Bacteria</taxon>
        <taxon>Pseudomonadati</taxon>
        <taxon>Pseudomonadota</taxon>
        <taxon>Alphaproteobacteria</taxon>
        <taxon>Hyphomicrobiales</taxon>
        <taxon>Kaistiaceae</taxon>
        <taxon>Kaistia</taxon>
    </lineage>
</organism>
<dbReference type="PANTHER" id="PTHR30582">
    <property type="entry name" value="L,D-TRANSPEPTIDASE"/>
    <property type="match status" value="1"/>
</dbReference>
<feature type="domain" description="L,D-TPase catalytic" evidence="11">
    <location>
        <begin position="94"/>
        <end position="230"/>
    </location>
</feature>
<keyword evidence="5" id="KW-0378">Hydrolase</keyword>
<protein>
    <submittedName>
        <fullName evidence="12">Lipoprotein-anchoring transpeptidase ErfK/SrfK</fullName>
    </submittedName>
</protein>
<dbReference type="InterPro" id="IPR050979">
    <property type="entry name" value="LD-transpeptidase"/>
</dbReference>
<feature type="active site" description="Proton donor/acceptor" evidence="9">
    <location>
        <position position="190"/>
    </location>
</feature>
<keyword evidence="13" id="KW-1185">Reference proteome</keyword>
<dbReference type="EMBL" id="JAUSVO010000001">
    <property type="protein sequence ID" value="MDQ0436801.1"/>
    <property type="molecule type" value="Genomic_DNA"/>
</dbReference>
<name>A0ABU0H3D5_9HYPH</name>
<keyword evidence="7 9" id="KW-0573">Peptidoglycan synthesis</keyword>
<evidence type="ECO:0000256" key="10">
    <source>
        <dbReference type="SAM" id="MobiDB-lite"/>
    </source>
</evidence>
<reference evidence="12 13" key="1">
    <citation type="submission" date="2023-07" db="EMBL/GenBank/DDBJ databases">
        <title>Genomic Encyclopedia of Type Strains, Phase IV (KMG-IV): sequencing the most valuable type-strain genomes for metagenomic binning, comparative biology and taxonomic classification.</title>
        <authorList>
            <person name="Goeker M."/>
        </authorList>
    </citation>
    <scope>NUCLEOTIDE SEQUENCE [LARGE SCALE GENOMIC DNA]</scope>
    <source>
        <strain evidence="12 13">B6-8</strain>
    </source>
</reference>
<dbReference type="InterPro" id="IPR006311">
    <property type="entry name" value="TAT_signal"/>
</dbReference>
<sequence length="269" mass="28768">MNEPKPLKTTGKLSRRAFVIGMPALLAACQTSQTTAPGIAAASQPAFIDQGFAQMYAAIDTEPFPVPAVDVSKMDPQFLRQVVSIPAGMQAEPGTIVIDPPNHFLYLVFENGTAIRYGVGVGRQGFAWSGDASIQAKREWPKWHPPKEMMARDPEAAKWPDGMPGGPGNPLGARAMYLYQGKVDTLYRIHGTTQPWSIGKSLSSGCIRLINQDIIDLYSRVPIGTRVTVLGNVEPDPVAVYQSHGGAVPDPVVPRTSSNTTMPSGGANG</sequence>
<evidence type="ECO:0000256" key="6">
    <source>
        <dbReference type="ARBA" id="ARBA00022960"/>
    </source>
</evidence>
<keyword evidence="6 9" id="KW-0133">Cell shape</keyword>
<feature type="region of interest" description="Disordered" evidence="10">
    <location>
        <begin position="245"/>
        <end position="269"/>
    </location>
</feature>
<dbReference type="CDD" id="cd16913">
    <property type="entry name" value="YkuD_like"/>
    <property type="match status" value="1"/>
</dbReference>
<evidence type="ECO:0000256" key="4">
    <source>
        <dbReference type="ARBA" id="ARBA00022679"/>
    </source>
</evidence>
<dbReference type="Pfam" id="PF03734">
    <property type="entry name" value="YkuD"/>
    <property type="match status" value="1"/>
</dbReference>
<comment type="similarity">
    <text evidence="2">Belongs to the YkuD family.</text>
</comment>
<dbReference type="PROSITE" id="PS51318">
    <property type="entry name" value="TAT"/>
    <property type="match status" value="1"/>
</dbReference>
<keyword evidence="12" id="KW-0449">Lipoprotein</keyword>
<dbReference type="InterPro" id="IPR005490">
    <property type="entry name" value="LD_TPept_cat_dom"/>
</dbReference>
<dbReference type="Proteomes" id="UP001241603">
    <property type="component" value="Unassembled WGS sequence"/>
</dbReference>
<evidence type="ECO:0000256" key="1">
    <source>
        <dbReference type="ARBA" id="ARBA00004752"/>
    </source>
</evidence>
<evidence type="ECO:0000313" key="12">
    <source>
        <dbReference type="EMBL" id="MDQ0436801.1"/>
    </source>
</evidence>